<dbReference type="Pfam" id="PF00239">
    <property type="entry name" value="Resolvase"/>
    <property type="match status" value="1"/>
</dbReference>
<dbReference type="GO" id="GO:0000150">
    <property type="term" value="F:DNA strand exchange activity"/>
    <property type="evidence" value="ECO:0007669"/>
    <property type="project" value="InterPro"/>
</dbReference>
<dbReference type="InterPro" id="IPR050639">
    <property type="entry name" value="SSR_resolvase"/>
</dbReference>
<dbReference type="SMART" id="SM00857">
    <property type="entry name" value="Resolvase"/>
    <property type="match status" value="1"/>
</dbReference>
<dbReference type="GO" id="GO:0003677">
    <property type="term" value="F:DNA binding"/>
    <property type="evidence" value="ECO:0007669"/>
    <property type="project" value="InterPro"/>
</dbReference>
<evidence type="ECO:0000259" key="2">
    <source>
        <dbReference type="PROSITE" id="PS51736"/>
    </source>
</evidence>
<organism evidence="4">
    <name type="scientific">Dolosigranulum savutiense</name>
    <dbReference type="NCBI Taxonomy" id="3110288"/>
    <lineage>
        <taxon>Bacteria</taxon>
        <taxon>Bacillati</taxon>
        <taxon>Bacillota</taxon>
        <taxon>Bacilli</taxon>
        <taxon>Lactobacillales</taxon>
        <taxon>Carnobacteriaceae</taxon>
        <taxon>Dolosigranulum</taxon>
    </lineage>
</organism>
<gene>
    <name evidence="4" type="ORF">VUQ06_08240</name>
</gene>
<dbReference type="KEGG" id="dst:VUQ06_08240"/>
<feature type="region of interest" description="Disordered" evidence="1">
    <location>
        <begin position="279"/>
        <end position="304"/>
    </location>
</feature>
<evidence type="ECO:0000259" key="3">
    <source>
        <dbReference type="PROSITE" id="PS51737"/>
    </source>
</evidence>
<protein>
    <submittedName>
        <fullName evidence="4">Recombinase family protein</fullName>
    </submittedName>
</protein>
<dbReference type="PROSITE" id="PS51737">
    <property type="entry name" value="RECOMBINASE_DNA_BIND"/>
    <property type="match status" value="1"/>
</dbReference>
<dbReference type="InterPro" id="IPR038109">
    <property type="entry name" value="DNA_bind_recomb_sf"/>
</dbReference>
<proteinExistence type="predicted"/>
<feature type="domain" description="Recombinase" evidence="3">
    <location>
        <begin position="173"/>
        <end position="286"/>
    </location>
</feature>
<dbReference type="PANTHER" id="PTHR30461">
    <property type="entry name" value="DNA-INVERTASE FROM LAMBDOID PROPHAGE"/>
    <property type="match status" value="1"/>
</dbReference>
<dbReference type="InterPro" id="IPR036162">
    <property type="entry name" value="Resolvase-like_N_sf"/>
</dbReference>
<sequence>MKRHIEYIPAPPKPLKRVGIYCRVSSSKPEQLKSLSNQISGLTRWAASIKTFKVVDIYVDIHSGKAGSNRPEIKRMIDDCKNKLLDVVLFRDISRLGRDTVETIESFRAIRNSGVRVIFEENNLDTQEDSSEFILSILESLYQADNESRSQNIKMGMQQRAMAGTSGFFNRKCYGYKKDEKGELIPHPEEAKVVRKIFEWYLEGESIIGILKLLEKYSILSPRGKAVWPKRTVDEMLSNEKYRGDSLLKHATPSGDHIMIEDNHQAIISREKFQEVQEEKARRSNLVRNGNEIKRAGKKYSSKK</sequence>
<reference evidence="4" key="1">
    <citation type="submission" date="2023-12" db="EMBL/GenBank/DDBJ databases">
        <title>Dolosigranulum savutii sp. nov. isolated from human upper respiratory samples collected in Botswana.</title>
        <authorList>
            <person name="Kelly M.S."/>
        </authorList>
    </citation>
    <scope>NUCLEOTIDE SEQUENCE</scope>
    <source>
        <strain evidence="4">MSK294</strain>
    </source>
</reference>
<evidence type="ECO:0000256" key="1">
    <source>
        <dbReference type="SAM" id="MobiDB-lite"/>
    </source>
</evidence>
<dbReference type="InterPro" id="IPR011109">
    <property type="entry name" value="DNA_bind_recombinase_dom"/>
</dbReference>
<dbReference type="Gene3D" id="3.90.1750.20">
    <property type="entry name" value="Putative Large Serine Recombinase, Chain B, Domain 2"/>
    <property type="match status" value="1"/>
</dbReference>
<name>A0AB74TQP5_9LACT</name>
<dbReference type="Pfam" id="PF07508">
    <property type="entry name" value="Recombinase"/>
    <property type="match status" value="1"/>
</dbReference>
<dbReference type="InterPro" id="IPR006119">
    <property type="entry name" value="Resolv_N"/>
</dbReference>
<dbReference type="PROSITE" id="PS51736">
    <property type="entry name" value="RECOMBINASES_3"/>
    <property type="match status" value="1"/>
</dbReference>
<dbReference type="AlphaFoldDB" id="A0AB74TQP5"/>
<dbReference type="Gene3D" id="3.40.50.1390">
    <property type="entry name" value="Resolvase, N-terminal catalytic domain"/>
    <property type="match status" value="1"/>
</dbReference>
<dbReference type="CDD" id="cd00338">
    <property type="entry name" value="Ser_Recombinase"/>
    <property type="match status" value="1"/>
</dbReference>
<dbReference type="SUPFAM" id="SSF53041">
    <property type="entry name" value="Resolvase-like"/>
    <property type="match status" value="1"/>
</dbReference>
<feature type="domain" description="Resolvase/invertase-type recombinase catalytic" evidence="2">
    <location>
        <begin position="17"/>
        <end position="164"/>
    </location>
</feature>
<dbReference type="PANTHER" id="PTHR30461:SF23">
    <property type="entry name" value="DNA RECOMBINASE-RELATED"/>
    <property type="match status" value="1"/>
</dbReference>
<evidence type="ECO:0000313" key="4">
    <source>
        <dbReference type="EMBL" id="XBC49461.1"/>
    </source>
</evidence>
<accession>A0AB74TQP5</accession>
<dbReference type="EMBL" id="CP142435">
    <property type="protein sequence ID" value="XBC49461.1"/>
    <property type="molecule type" value="Genomic_DNA"/>
</dbReference>
<dbReference type="RefSeq" id="WP_208958406.1">
    <property type="nucleotide sequence ID" value="NZ_CP142435.1"/>
</dbReference>